<dbReference type="AlphaFoldDB" id="A0A6J4P8B9"/>
<gene>
    <name evidence="5" type="ORF">AVDCRST_MAG51-1303</name>
</gene>
<evidence type="ECO:0000256" key="3">
    <source>
        <dbReference type="ARBA" id="ARBA00022801"/>
    </source>
</evidence>
<dbReference type="InterPro" id="IPR029055">
    <property type="entry name" value="Ntn_hydrolases_N"/>
</dbReference>
<evidence type="ECO:0000313" key="5">
    <source>
        <dbReference type="EMBL" id="CAA9408859.1"/>
    </source>
</evidence>
<dbReference type="EC" id="3.4.19.13" evidence="5"/>
<keyword evidence="2 5" id="KW-0808">Transferase</keyword>
<dbReference type="PRINTS" id="PR01210">
    <property type="entry name" value="GGTRANSPTASE"/>
</dbReference>
<proteinExistence type="inferred from homology"/>
<keyword evidence="4" id="KW-0865">Zymogen</keyword>
<evidence type="ECO:0000256" key="4">
    <source>
        <dbReference type="ARBA" id="ARBA00023145"/>
    </source>
</evidence>
<dbReference type="EC" id="2.3.2.2" evidence="5"/>
<feature type="non-terminal residue" evidence="5">
    <location>
        <position position="1"/>
    </location>
</feature>
<dbReference type="InterPro" id="IPR051792">
    <property type="entry name" value="GGT_bact"/>
</dbReference>
<comment type="similarity">
    <text evidence="1">Belongs to the gamma-glutamyltransferase family.</text>
</comment>
<reference evidence="5" key="1">
    <citation type="submission" date="2020-02" db="EMBL/GenBank/DDBJ databases">
        <authorList>
            <person name="Meier V. D."/>
        </authorList>
    </citation>
    <scope>NUCLEOTIDE SEQUENCE</scope>
    <source>
        <strain evidence="5">AVDCRST_MAG51</strain>
    </source>
</reference>
<dbReference type="PANTHER" id="PTHR43199:SF1">
    <property type="entry name" value="GLUTATHIONE HYDROLASE PROENZYME"/>
    <property type="match status" value="1"/>
</dbReference>
<dbReference type="GO" id="GO:0036374">
    <property type="term" value="F:glutathione hydrolase activity"/>
    <property type="evidence" value="ECO:0007669"/>
    <property type="project" value="UniProtKB-EC"/>
</dbReference>
<dbReference type="InterPro" id="IPR043137">
    <property type="entry name" value="GGT_ssub_C"/>
</dbReference>
<dbReference type="GO" id="GO:0103068">
    <property type="term" value="F:leukotriene C4 gamma-glutamyl transferase activity"/>
    <property type="evidence" value="ECO:0007669"/>
    <property type="project" value="UniProtKB-EC"/>
</dbReference>
<keyword evidence="3 5" id="KW-0378">Hydrolase</keyword>
<organism evidence="5">
    <name type="scientific">uncultured Ramlibacter sp</name>
    <dbReference type="NCBI Taxonomy" id="260755"/>
    <lineage>
        <taxon>Bacteria</taxon>
        <taxon>Pseudomonadati</taxon>
        <taxon>Pseudomonadota</taxon>
        <taxon>Betaproteobacteria</taxon>
        <taxon>Burkholderiales</taxon>
        <taxon>Comamonadaceae</taxon>
        <taxon>Ramlibacter</taxon>
        <taxon>environmental samples</taxon>
    </lineage>
</organism>
<dbReference type="SUPFAM" id="SSF56235">
    <property type="entry name" value="N-terminal nucleophile aminohydrolases (Ntn hydrolases)"/>
    <property type="match status" value="1"/>
</dbReference>
<protein>
    <submittedName>
        <fullName evidence="5">Gamma-glutamyltranspeptidase @ Glutathione hydrolase</fullName>
        <ecNumber evidence="5">2.3.2.2</ecNumber>
        <ecNumber evidence="5">3.4.19.13</ecNumber>
    </submittedName>
</protein>
<dbReference type="Gene3D" id="3.60.20.40">
    <property type="match status" value="1"/>
</dbReference>
<keyword evidence="5" id="KW-0012">Acyltransferase</keyword>
<name>A0A6J4P8B9_9BURK</name>
<dbReference type="PANTHER" id="PTHR43199">
    <property type="entry name" value="GLUTATHIONE HYDROLASE"/>
    <property type="match status" value="1"/>
</dbReference>
<dbReference type="EMBL" id="CADCUX010000290">
    <property type="protein sequence ID" value="CAA9408859.1"/>
    <property type="molecule type" value="Genomic_DNA"/>
</dbReference>
<accession>A0A6J4P8B9</accession>
<evidence type="ECO:0000256" key="2">
    <source>
        <dbReference type="ARBA" id="ARBA00022679"/>
    </source>
</evidence>
<sequence>AGVDEKLFLGADGKPLPFYEGVVGGRSVGVPGTVRMLEVAHKQYGKLPWSALFQPAIQLAENGFKVSPRLNTLAKADAHLKKDPAALAYFFKPDGEPHDVGHTLKNPELAAVLRRVAREGSKAFYEGEIAQAIVDKVQKHPTNPGKLALPDLAGYQPKKRAPICHDYRAQAKDYRVCGFPPPSSGAIAVGQILGILNNTNAATLPLAADGTPSADWLHLYTEAARMAFADRGQYLADPDFVQPPGGSWMSLLAPAYLAQRAKLIGQQSMKVAQPGNPGPVQTSHAPMPDQPEYGTSHISIVDASGQALAMTTTIEDAFGARQMVKGFLLNNELTDFSFAPADDQGKPIANRVQPGKRPRSSMAPTLVFDKASNELVMSGGSPGGALIIHFTAKTLYGALNWGMTPQQAINLPNFGTTNGPTILEEKRFPVATVEALRARGHEVREMPITSGLQAITRGQAHGQRFLFGGADPRREGIVMGD</sequence>
<dbReference type="InterPro" id="IPR043138">
    <property type="entry name" value="GGT_lsub"/>
</dbReference>
<evidence type="ECO:0000256" key="1">
    <source>
        <dbReference type="ARBA" id="ARBA00009381"/>
    </source>
</evidence>
<dbReference type="Gene3D" id="1.10.246.130">
    <property type="match status" value="1"/>
</dbReference>
<dbReference type="Pfam" id="PF01019">
    <property type="entry name" value="G_glu_transpept"/>
    <property type="match status" value="1"/>
</dbReference>